<protein>
    <submittedName>
        <fullName evidence="4">Gibberellin 2-beta-dioxygenase 1</fullName>
    </submittedName>
</protein>
<proteinExistence type="predicted"/>
<keyword evidence="3" id="KW-1185">Reference proteome</keyword>
<dbReference type="PANTHER" id="PTHR34945:SF2">
    <property type="entry name" value="2-OXOGLUTARATE (2OG) AND FE(II)-DEPENDENT OXYGENASE SUPERFAMILY PROTEIN"/>
    <property type="match status" value="1"/>
</dbReference>
<evidence type="ECO:0000313" key="4">
    <source>
        <dbReference type="RefSeq" id="XP_004491028.1"/>
    </source>
</evidence>
<dbReference type="InterPro" id="IPR027443">
    <property type="entry name" value="IPNS-like_sf"/>
</dbReference>
<dbReference type="STRING" id="3827.A0A1S2XNH1"/>
<dbReference type="Pfam" id="PF03171">
    <property type="entry name" value="2OG-FeII_Oxy"/>
    <property type="match status" value="1"/>
</dbReference>
<organism evidence="3 4">
    <name type="scientific">Cicer arietinum</name>
    <name type="common">Chickpea</name>
    <name type="synonym">Garbanzo</name>
    <dbReference type="NCBI Taxonomy" id="3827"/>
    <lineage>
        <taxon>Eukaryota</taxon>
        <taxon>Viridiplantae</taxon>
        <taxon>Streptophyta</taxon>
        <taxon>Embryophyta</taxon>
        <taxon>Tracheophyta</taxon>
        <taxon>Spermatophyta</taxon>
        <taxon>Magnoliopsida</taxon>
        <taxon>eudicotyledons</taxon>
        <taxon>Gunneridae</taxon>
        <taxon>Pentapetalae</taxon>
        <taxon>rosids</taxon>
        <taxon>fabids</taxon>
        <taxon>Fabales</taxon>
        <taxon>Fabaceae</taxon>
        <taxon>Papilionoideae</taxon>
        <taxon>50 kb inversion clade</taxon>
        <taxon>NPAAA clade</taxon>
        <taxon>Hologalegina</taxon>
        <taxon>IRL clade</taxon>
        <taxon>Cicereae</taxon>
        <taxon>Cicer</taxon>
    </lineage>
</organism>
<dbReference type="Gene3D" id="2.60.120.330">
    <property type="entry name" value="B-lactam Antibiotic, Isopenicillin N Synthase, Chain"/>
    <property type="match status" value="2"/>
</dbReference>
<evidence type="ECO:0000313" key="3">
    <source>
        <dbReference type="Proteomes" id="UP000087171"/>
    </source>
</evidence>
<feature type="region of interest" description="Disordered" evidence="1">
    <location>
        <begin position="54"/>
        <end position="75"/>
    </location>
</feature>
<dbReference type="KEGG" id="cam:101515623"/>
<dbReference type="RefSeq" id="XP_004491028.1">
    <property type="nucleotide sequence ID" value="XM_004490971.3"/>
</dbReference>
<dbReference type="OrthoDB" id="659818at2759"/>
<reference evidence="4" key="2">
    <citation type="submission" date="2025-08" db="UniProtKB">
        <authorList>
            <consortium name="RefSeq"/>
        </authorList>
    </citation>
    <scope>IDENTIFICATION</scope>
    <source>
        <tissue evidence="4">Etiolated seedlings</tissue>
    </source>
</reference>
<feature type="compositionally biased region" description="Polar residues" evidence="1">
    <location>
        <begin position="1"/>
        <end position="13"/>
    </location>
</feature>
<dbReference type="Proteomes" id="UP000087171">
    <property type="component" value="Chromosome Ca2"/>
</dbReference>
<gene>
    <name evidence="4" type="primary">LOC101515623</name>
</gene>
<dbReference type="GeneID" id="101515623"/>
<evidence type="ECO:0000256" key="1">
    <source>
        <dbReference type="SAM" id="MobiDB-lite"/>
    </source>
</evidence>
<sequence>MASSTHDQHQLLSNLHGGATSAPPPTPSTNTNNLLSTSNAADALSRLLHRLPPNLSLPTRRSSLSATSPPSLSFPSLTPNQLLSSISKLGYVQLTGHSVSSELANSAESESLELFNLSRHQKESLFPQNWPFGYDGGDDEDETLAESFRFDPSCSTESNSSELTLSSLRVFARALEKVGLSVIDWLMKGLGIENPVGNDPDRFCSIMWVSECLTGNKPGSTGGFYPFIVGLQYQIRCEKQSLLSDSGGWVSVLPHVDSILVTIGDIAQVWSNGKLKKVRGRPIATLGDENDSRCITMSLLITLPTESIVAPLLPKVEDNKEEKEININDGEVQDSMFNSIDFEDYAWRVYHERLLFKDPLDRYRVTQN</sequence>
<dbReference type="InterPro" id="IPR044861">
    <property type="entry name" value="IPNS-like_FE2OG_OXY"/>
</dbReference>
<name>A0A1S2XNH1_CICAR</name>
<dbReference type="AlphaFoldDB" id="A0A1S2XNH1"/>
<reference evidence="3" key="1">
    <citation type="journal article" date="2013" name="Nat. Biotechnol.">
        <title>Draft genome sequence of chickpea (Cicer arietinum) provides a resource for trait improvement.</title>
        <authorList>
            <person name="Varshney R.K."/>
            <person name="Song C."/>
            <person name="Saxena R.K."/>
            <person name="Azam S."/>
            <person name="Yu S."/>
            <person name="Sharpe A.G."/>
            <person name="Cannon S."/>
            <person name="Baek J."/>
            <person name="Rosen B.D."/>
            <person name="Tar'an B."/>
            <person name="Millan T."/>
            <person name="Zhang X."/>
            <person name="Ramsay L.D."/>
            <person name="Iwata A."/>
            <person name="Wang Y."/>
            <person name="Nelson W."/>
            <person name="Farmer A.D."/>
            <person name="Gaur P.M."/>
            <person name="Soderlund C."/>
            <person name="Penmetsa R.V."/>
            <person name="Xu C."/>
            <person name="Bharti A.K."/>
            <person name="He W."/>
            <person name="Winter P."/>
            <person name="Zhao S."/>
            <person name="Hane J.K."/>
            <person name="Carrasquilla-Garcia N."/>
            <person name="Condie J.A."/>
            <person name="Upadhyaya H.D."/>
            <person name="Luo M.C."/>
            <person name="Thudi M."/>
            <person name="Gowda C.L."/>
            <person name="Singh N.P."/>
            <person name="Lichtenzveig J."/>
            <person name="Gali K.K."/>
            <person name="Rubio J."/>
            <person name="Nadarajan N."/>
            <person name="Dolezel J."/>
            <person name="Bansal K.C."/>
            <person name="Xu X."/>
            <person name="Edwards D."/>
            <person name="Zhang G."/>
            <person name="Kahl G."/>
            <person name="Gil J."/>
            <person name="Singh K.B."/>
            <person name="Datta S.K."/>
            <person name="Jackson S.A."/>
            <person name="Wang J."/>
            <person name="Cook D.R."/>
        </authorList>
    </citation>
    <scope>NUCLEOTIDE SEQUENCE [LARGE SCALE GENOMIC DNA]</scope>
    <source>
        <strain evidence="3">cv. CDC Frontier</strain>
    </source>
</reference>
<feature type="region of interest" description="Disordered" evidence="1">
    <location>
        <begin position="1"/>
        <end position="35"/>
    </location>
</feature>
<evidence type="ECO:0000259" key="2">
    <source>
        <dbReference type="Pfam" id="PF03171"/>
    </source>
</evidence>
<dbReference type="PANTHER" id="PTHR34945">
    <property type="entry name" value="2-OXOGLUTARATE (2OG) AND FE(II)-DEPENDENT OXYGENASE SUPERFAMILY PROTEIN"/>
    <property type="match status" value="1"/>
</dbReference>
<dbReference type="SUPFAM" id="SSF51197">
    <property type="entry name" value="Clavaminate synthase-like"/>
    <property type="match status" value="1"/>
</dbReference>
<accession>A0A1S2XNH1</accession>
<dbReference type="PaxDb" id="3827-XP_004491028.1"/>
<feature type="domain" description="Isopenicillin N synthase-like Fe(2+) 2OG dioxygenase" evidence="2">
    <location>
        <begin position="243"/>
        <end position="281"/>
    </location>
</feature>
<dbReference type="eggNOG" id="ENOG502QR5Y">
    <property type="taxonomic scope" value="Eukaryota"/>
</dbReference>